<accession>A0A078RBH8</accession>
<evidence type="ECO:0000313" key="2">
    <source>
        <dbReference type="Proteomes" id="UP000028134"/>
    </source>
</evidence>
<organism evidence="1 2">
    <name type="scientific">Phocaeicola vulgatus str. 3775 SL</name>
    <name type="common">B</name>
    <name type="synonym">iv</name>
    <dbReference type="NCBI Taxonomy" id="1339350"/>
    <lineage>
        <taxon>Bacteria</taxon>
        <taxon>Pseudomonadati</taxon>
        <taxon>Bacteroidota</taxon>
        <taxon>Bacteroidia</taxon>
        <taxon>Bacteroidales</taxon>
        <taxon>Bacteroidaceae</taxon>
        <taxon>Phocaeicola</taxon>
    </lineage>
</organism>
<dbReference type="Proteomes" id="UP000028134">
    <property type="component" value="Unassembled WGS sequence"/>
</dbReference>
<protein>
    <submittedName>
        <fullName evidence="1">Uncharacterized protein</fullName>
    </submittedName>
</protein>
<dbReference type="AlphaFoldDB" id="A0A078RBH8"/>
<name>A0A078RBH8_PHOVU</name>
<dbReference type="PATRIC" id="fig|1339350.3.peg.936"/>
<evidence type="ECO:0000313" key="1">
    <source>
        <dbReference type="EMBL" id="KDS32768.1"/>
    </source>
</evidence>
<dbReference type="EMBL" id="JNHI01000003">
    <property type="protein sequence ID" value="KDS32768.1"/>
    <property type="molecule type" value="Genomic_DNA"/>
</dbReference>
<gene>
    <name evidence="1" type="ORF">M097_0970</name>
</gene>
<reference evidence="1 2" key="1">
    <citation type="submission" date="2014-04" db="EMBL/GenBank/DDBJ databases">
        <authorList>
            <person name="Sears C."/>
            <person name="Carroll K."/>
            <person name="Sack B.R."/>
            <person name="Qadri F."/>
            <person name="Myers L.L."/>
            <person name="Chung G.-T."/>
            <person name="Escheverria P."/>
            <person name="Fraser C.M."/>
            <person name="Sadzewicz L."/>
            <person name="Shefchek K.A."/>
            <person name="Tallon L."/>
            <person name="Das S.P."/>
            <person name="Daugherty S."/>
            <person name="Mongodin E.F."/>
        </authorList>
    </citation>
    <scope>NUCLEOTIDE SEQUENCE [LARGE SCALE GENOMIC DNA]</scope>
    <source>
        <strain evidence="2">3775 SL(B) 10 (iv)</strain>
    </source>
</reference>
<comment type="caution">
    <text evidence="1">The sequence shown here is derived from an EMBL/GenBank/DDBJ whole genome shotgun (WGS) entry which is preliminary data.</text>
</comment>
<sequence>MEAGINDCMANVSLFIIRTAYGPEAEKINLLAGLLQEAGLQGEIKVACGVEALGCLFGLKHYQSVISGFSYHSGADRNISLSIRWMVKRWF</sequence>
<proteinExistence type="predicted"/>